<evidence type="ECO:0000256" key="11">
    <source>
        <dbReference type="ARBA" id="ARBA00022786"/>
    </source>
</evidence>
<dbReference type="InterPro" id="IPR003034">
    <property type="entry name" value="SAP_dom"/>
</dbReference>
<keyword evidence="12 18" id="KW-0862">Zinc</keyword>
<evidence type="ECO:0000256" key="10">
    <source>
        <dbReference type="ARBA" id="ARBA00022771"/>
    </source>
</evidence>
<evidence type="ECO:0000259" key="20">
    <source>
        <dbReference type="PROSITE" id="PS50089"/>
    </source>
</evidence>
<dbReference type="InterPro" id="IPR006642">
    <property type="entry name" value="Rad18_UBZ4"/>
</dbReference>
<evidence type="ECO:0000256" key="18">
    <source>
        <dbReference type="RuleBase" id="RU368093"/>
    </source>
</evidence>
<dbReference type="CDD" id="cd23148">
    <property type="entry name" value="RING-HC_ScRAD18-like"/>
    <property type="match status" value="1"/>
</dbReference>
<feature type="domain" description="RING-type" evidence="20">
    <location>
        <begin position="36"/>
        <end position="74"/>
    </location>
</feature>
<comment type="subunit">
    <text evidence="18">Interacts with E2 UBC2, forming a complex with ubiquitin ligase activity.</text>
</comment>
<dbReference type="PANTHER" id="PTHR14134:SF2">
    <property type="entry name" value="E3 UBIQUITIN-PROTEIN LIGASE RAD18"/>
    <property type="match status" value="1"/>
</dbReference>
<dbReference type="Pfam" id="PF13923">
    <property type="entry name" value="zf-C3HC4_2"/>
    <property type="match status" value="1"/>
</dbReference>
<dbReference type="InterPro" id="IPR004580">
    <property type="entry name" value="Rad18_fungi"/>
</dbReference>
<evidence type="ECO:0000256" key="16">
    <source>
        <dbReference type="ARBA" id="ARBA00031783"/>
    </source>
</evidence>
<proteinExistence type="inferred from homology"/>
<evidence type="ECO:0000256" key="8">
    <source>
        <dbReference type="ARBA" id="ARBA00022723"/>
    </source>
</evidence>
<comment type="subcellular location">
    <subcellularLocation>
        <location evidence="2 18">Nucleus</location>
    </subcellularLocation>
</comment>
<feature type="region of interest" description="Disordered" evidence="19">
    <location>
        <begin position="199"/>
        <end position="222"/>
    </location>
</feature>
<evidence type="ECO:0000256" key="19">
    <source>
        <dbReference type="SAM" id="MobiDB-lite"/>
    </source>
</evidence>
<dbReference type="PROSITE" id="PS00518">
    <property type="entry name" value="ZF_RING_1"/>
    <property type="match status" value="1"/>
</dbReference>
<feature type="domain" description="SAP" evidence="21">
    <location>
        <begin position="249"/>
        <end position="283"/>
    </location>
</feature>
<evidence type="ECO:0000256" key="2">
    <source>
        <dbReference type="ARBA" id="ARBA00004123"/>
    </source>
</evidence>
<dbReference type="PROSITE" id="PS50800">
    <property type="entry name" value="SAP"/>
    <property type="match status" value="1"/>
</dbReference>
<keyword evidence="11 18" id="KW-0833">Ubl conjugation pathway</keyword>
<comment type="caution">
    <text evidence="22">The sequence shown here is derived from an EMBL/GenBank/DDBJ whole genome shotgun (WGS) entry which is preliminary data.</text>
</comment>
<evidence type="ECO:0000256" key="17">
    <source>
        <dbReference type="PROSITE-ProRule" id="PRU00175"/>
    </source>
</evidence>
<dbReference type="SMART" id="SM00513">
    <property type="entry name" value="SAP"/>
    <property type="match status" value="1"/>
</dbReference>
<evidence type="ECO:0000256" key="9">
    <source>
        <dbReference type="ARBA" id="ARBA00022763"/>
    </source>
</evidence>
<dbReference type="EC" id="2.3.2.27" evidence="5 18"/>
<comment type="catalytic activity">
    <reaction evidence="1 18">
        <text>S-ubiquitinyl-[E2 ubiquitin-conjugating enzyme]-L-cysteine + [acceptor protein]-L-lysine = [E2 ubiquitin-conjugating enzyme]-L-cysteine + N(6)-ubiquitinyl-[acceptor protein]-L-lysine.</text>
        <dbReference type="EC" id="2.3.2.27"/>
    </reaction>
</comment>
<name>A0ABR3XV18_9PEZI</name>
<reference evidence="22 23" key="1">
    <citation type="journal article" date="2024" name="Commun. Biol.">
        <title>Comparative genomic analysis of thermophilic fungi reveals convergent evolutionary adaptations and gene losses.</title>
        <authorList>
            <person name="Steindorff A.S."/>
            <person name="Aguilar-Pontes M.V."/>
            <person name="Robinson A.J."/>
            <person name="Andreopoulos B."/>
            <person name="LaButti K."/>
            <person name="Kuo A."/>
            <person name="Mondo S."/>
            <person name="Riley R."/>
            <person name="Otillar R."/>
            <person name="Haridas S."/>
            <person name="Lipzen A."/>
            <person name="Grimwood J."/>
            <person name="Schmutz J."/>
            <person name="Clum A."/>
            <person name="Reid I.D."/>
            <person name="Moisan M.C."/>
            <person name="Butler G."/>
            <person name="Nguyen T.T.M."/>
            <person name="Dewar K."/>
            <person name="Conant G."/>
            <person name="Drula E."/>
            <person name="Henrissat B."/>
            <person name="Hansel C."/>
            <person name="Singer S."/>
            <person name="Hutchinson M.I."/>
            <person name="de Vries R.P."/>
            <person name="Natvig D.O."/>
            <person name="Powell A.J."/>
            <person name="Tsang A."/>
            <person name="Grigoriev I.V."/>
        </authorList>
    </citation>
    <scope>NUCLEOTIDE SEQUENCE [LARGE SCALE GENOMIC DNA]</scope>
    <source>
        <strain evidence="22 23">ATCC 24622</strain>
    </source>
</reference>
<keyword evidence="9 18" id="KW-0227">DNA damage</keyword>
<evidence type="ECO:0000256" key="5">
    <source>
        <dbReference type="ARBA" id="ARBA00012483"/>
    </source>
</evidence>
<dbReference type="EMBL" id="JAZHXJ010000041">
    <property type="protein sequence ID" value="KAL1879418.1"/>
    <property type="molecule type" value="Genomic_DNA"/>
</dbReference>
<evidence type="ECO:0000259" key="21">
    <source>
        <dbReference type="PROSITE" id="PS50800"/>
    </source>
</evidence>
<dbReference type="PROSITE" id="PS50089">
    <property type="entry name" value="ZF_RING_2"/>
    <property type="match status" value="1"/>
</dbReference>
<organism evidence="22 23">
    <name type="scientific">Phialemonium thermophilum</name>
    <dbReference type="NCBI Taxonomy" id="223376"/>
    <lineage>
        <taxon>Eukaryota</taxon>
        <taxon>Fungi</taxon>
        <taxon>Dikarya</taxon>
        <taxon>Ascomycota</taxon>
        <taxon>Pezizomycotina</taxon>
        <taxon>Sordariomycetes</taxon>
        <taxon>Sordariomycetidae</taxon>
        <taxon>Cephalothecales</taxon>
        <taxon>Cephalothecaceae</taxon>
        <taxon>Phialemonium</taxon>
    </lineage>
</organism>
<evidence type="ECO:0000256" key="6">
    <source>
        <dbReference type="ARBA" id="ARBA00015551"/>
    </source>
</evidence>
<evidence type="ECO:0000313" key="22">
    <source>
        <dbReference type="EMBL" id="KAL1879418.1"/>
    </source>
</evidence>
<evidence type="ECO:0000256" key="13">
    <source>
        <dbReference type="ARBA" id="ARBA00023125"/>
    </source>
</evidence>
<comment type="similarity">
    <text evidence="4 18">Belongs to the RAD18 family.</text>
</comment>
<sequence>MANQATSKDTSNVPDSTDWMDTPLSPLVAVERALRCHVCKDFYDSPMLTSCNHTFCSLCIRRCLSIDGKCPLCRAADQDSKLRGNWAMREVVEAFVKSRSGLLDYARRQVVSTGTGSPKRKREEEPDVSESEDNVSKKARMTTRLSKARALEANAALMVDKRPSYDAMDLVDSERDDGLVACPICSARMKEWQVGHHIDTSCPGSGPPRQEVQAPRLSSGKVPVSLGLNSSVDLSRSSKTPERLPALNYSILKDQALRKKMSELGIPTGGPRHILELRHREWVTLWNANCDSARPKTRSDLLRDLKAWEKTLNSQTVAADPSRTGAQIRDKGFDGAAWAAEHNESFKDLIASARRSKQLASTKMKESNTPSPGSEKSGNNPAVSGQSRGEENRSDTSLPTRKIEDADGQFGPEVGSASTTIDLTRSSPAPSRDPYSDTSQESLSALGISTMDWASPDPASGLSKVRHGNGEAVNVDGGAPIQDRSPGRRNYSPDENIELT</sequence>
<dbReference type="Gene3D" id="3.30.40.10">
    <property type="entry name" value="Zinc/RING finger domain, C3HC4 (zinc finger)"/>
    <property type="match status" value="1"/>
</dbReference>
<dbReference type="InterPro" id="IPR013083">
    <property type="entry name" value="Znf_RING/FYVE/PHD"/>
</dbReference>
<feature type="region of interest" description="Disordered" evidence="19">
    <location>
        <begin position="356"/>
        <end position="500"/>
    </location>
</feature>
<keyword evidence="15 18" id="KW-0539">Nucleus</keyword>
<evidence type="ECO:0000256" key="7">
    <source>
        <dbReference type="ARBA" id="ARBA00022679"/>
    </source>
</evidence>
<evidence type="ECO:0000256" key="1">
    <source>
        <dbReference type="ARBA" id="ARBA00000900"/>
    </source>
</evidence>
<keyword evidence="8 18" id="KW-0479">Metal-binding</keyword>
<dbReference type="SMART" id="SM00734">
    <property type="entry name" value="ZnF_Rad18"/>
    <property type="match status" value="1"/>
</dbReference>
<gene>
    <name evidence="22" type="ORF">VTK73DRAFT_6950</name>
</gene>
<feature type="compositionally biased region" description="Polar residues" evidence="19">
    <location>
        <begin position="416"/>
        <end position="429"/>
    </location>
</feature>
<dbReference type="PANTHER" id="PTHR14134">
    <property type="entry name" value="E3 UBIQUITIN-PROTEIN LIGASE RAD18"/>
    <property type="match status" value="1"/>
</dbReference>
<evidence type="ECO:0000256" key="4">
    <source>
        <dbReference type="ARBA" id="ARBA00009506"/>
    </source>
</evidence>
<feature type="compositionally biased region" description="Polar residues" evidence="19">
    <location>
        <begin position="367"/>
        <end position="387"/>
    </location>
</feature>
<evidence type="ECO:0000256" key="12">
    <source>
        <dbReference type="ARBA" id="ARBA00022833"/>
    </source>
</evidence>
<evidence type="ECO:0000256" key="14">
    <source>
        <dbReference type="ARBA" id="ARBA00023204"/>
    </source>
</evidence>
<evidence type="ECO:0000256" key="15">
    <source>
        <dbReference type="ARBA" id="ARBA00023242"/>
    </source>
</evidence>
<comment type="pathway">
    <text evidence="3 18">Protein modification; protein ubiquitination.</text>
</comment>
<keyword evidence="7 18" id="KW-0808">Transferase</keyword>
<protein>
    <recommendedName>
        <fullName evidence="6 18">Postreplication repair E3 ubiquitin-protein ligase RAD18</fullName>
        <ecNumber evidence="5 18">2.3.2.27</ecNumber>
    </recommendedName>
    <alternativeName>
        <fullName evidence="16 18">RING-type E3 ubiquitin transferase RAD18</fullName>
    </alternativeName>
</protein>
<comment type="function">
    <text evidence="18">E3 RING-finger protein, member of the UBC2/RAD6 epistasis group. Associates to the E2 ubiquitin conjugating enzyme UBC2/RAD6 to form the UBC2-RAD18 ubiquitin ligase complex involved in postreplicative repair (PRR) of damaged DNA.</text>
</comment>
<evidence type="ECO:0000313" key="23">
    <source>
        <dbReference type="Proteomes" id="UP001586593"/>
    </source>
</evidence>
<dbReference type="Proteomes" id="UP001586593">
    <property type="component" value="Unassembled WGS sequence"/>
</dbReference>
<dbReference type="SMART" id="SM00184">
    <property type="entry name" value="RING"/>
    <property type="match status" value="1"/>
</dbReference>
<evidence type="ECO:0000256" key="3">
    <source>
        <dbReference type="ARBA" id="ARBA00004906"/>
    </source>
</evidence>
<dbReference type="InterPro" id="IPR017907">
    <property type="entry name" value="Znf_RING_CS"/>
</dbReference>
<dbReference type="SUPFAM" id="SSF57850">
    <property type="entry name" value="RING/U-box"/>
    <property type="match status" value="1"/>
</dbReference>
<dbReference type="InterPro" id="IPR001841">
    <property type="entry name" value="Znf_RING"/>
</dbReference>
<dbReference type="InterPro" id="IPR039577">
    <property type="entry name" value="Rad18"/>
</dbReference>
<feature type="region of interest" description="Disordered" evidence="19">
    <location>
        <begin position="112"/>
        <end position="142"/>
    </location>
</feature>
<dbReference type="NCBIfam" id="TIGR00599">
    <property type="entry name" value="rad18"/>
    <property type="match status" value="1"/>
</dbReference>
<keyword evidence="14 18" id="KW-0234">DNA repair</keyword>
<keyword evidence="13 18" id="KW-0238">DNA-binding</keyword>
<keyword evidence="23" id="KW-1185">Reference proteome</keyword>
<keyword evidence="10 17" id="KW-0863">Zinc-finger</keyword>
<accession>A0ABR3XV18</accession>